<dbReference type="Gene3D" id="3.40.50.11350">
    <property type="match status" value="1"/>
</dbReference>
<reference evidence="2" key="1">
    <citation type="journal article" date="2019" name="Int. J. Syst. Evol. Microbiol.">
        <title>The Global Catalogue of Microorganisms (GCM) 10K type strain sequencing project: providing services to taxonomists for standard genome sequencing and annotation.</title>
        <authorList>
            <consortium name="The Broad Institute Genomics Platform"/>
            <consortium name="The Broad Institute Genome Sequencing Center for Infectious Disease"/>
            <person name="Wu L."/>
            <person name="Ma J."/>
        </authorList>
    </citation>
    <scope>NUCLEOTIDE SEQUENCE [LARGE SCALE GENOMIC DNA]</scope>
    <source>
        <strain evidence="2">CCUG 64793</strain>
    </source>
</reference>
<evidence type="ECO:0000313" key="2">
    <source>
        <dbReference type="Proteomes" id="UP001597131"/>
    </source>
</evidence>
<organism evidence="1 2">
    <name type="scientific">Salegentibacter chungangensis</name>
    <dbReference type="NCBI Taxonomy" id="1335724"/>
    <lineage>
        <taxon>Bacteria</taxon>
        <taxon>Pseudomonadati</taxon>
        <taxon>Bacteroidota</taxon>
        <taxon>Flavobacteriia</taxon>
        <taxon>Flavobacteriales</taxon>
        <taxon>Flavobacteriaceae</taxon>
        <taxon>Salegentibacter</taxon>
    </lineage>
</organism>
<keyword evidence="2" id="KW-1185">Reference proteome</keyword>
<dbReference type="Proteomes" id="UP001597131">
    <property type="component" value="Unassembled WGS sequence"/>
</dbReference>
<comment type="caution">
    <text evidence="1">The sequence shown here is derived from an EMBL/GenBank/DDBJ whole genome shotgun (WGS) entry which is preliminary data.</text>
</comment>
<gene>
    <name evidence="1" type="ORF">ACFQ3Q_10365</name>
</gene>
<accession>A0ABW3NUD6</accession>
<evidence type="ECO:0008006" key="3">
    <source>
        <dbReference type="Google" id="ProtNLM"/>
    </source>
</evidence>
<evidence type="ECO:0000313" key="1">
    <source>
        <dbReference type="EMBL" id="MFD1096152.1"/>
    </source>
</evidence>
<name>A0ABW3NUD6_9FLAO</name>
<dbReference type="RefSeq" id="WP_380745437.1">
    <property type="nucleotide sequence ID" value="NZ_JBHTLI010000001.1"/>
</dbReference>
<protein>
    <recommendedName>
        <fullName evidence="3">Glycosyl transferase family 11</fullName>
    </recommendedName>
</protein>
<sequence>MNRINHLKSKNNFTDSILSPLRKVKKKSRNKLFFFQKIRNNYIIQRNLKKGVFAVEIQSYMGLGANLIWALEIMAFCKERELTPLFKFTSANSKEKEDNFGNYFGIKNSSNLKRPIQFAKMRTFKDLNLNFDWNYNAKLNLELTQELLNKYLIIHKDILSEVDAFCKDHFKGKKVLGVHYRGTDKKSEAPLLSYGDIEKNIQYFLTQYPKTNLLFISSDDENFIKYIEQSSLNLPIVYNDDSVRSSDNTAIHSSGKNLYNINRDALINCLLLSKCDALMKTASILSAWSKLFNPQLPLVFLTEPYKEYQYFPEKELAKDVLFKPIS</sequence>
<proteinExistence type="predicted"/>
<dbReference type="EMBL" id="JBHTLI010000001">
    <property type="protein sequence ID" value="MFD1096152.1"/>
    <property type="molecule type" value="Genomic_DNA"/>
</dbReference>